<sequence length="90" mass="10287">MDHSRRWTTLANECRWAARHTKGKITKGTKLPSANQTELRRCLQSQSNRALEMITNSTKSSKSQSNRVEEVSSKPIKPSFGDDHKFDKIL</sequence>
<keyword evidence="3" id="KW-1185">Reference proteome</keyword>
<name>A0A067KZS3_JATCU</name>
<dbReference type="Proteomes" id="UP000027138">
    <property type="component" value="Unassembled WGS sequence"/>
</dbReference>
<gene>
    <name evidence="2" type="ORF">JCGZ_05205</name>
</gene>
<evidence type="ECO:0000313" key="3">
    <source>
        <dbReference type="Proteomes" id="UP000027138"/>
    </source>
</evidence>
<organism evidence="2 3">
    <name type="scientific">Jatropha curcas</name>
    <name type="common">Barbados nut</name>
    <dbReference type="NCBI Taxonomy" id="180498"/>
    <lineage>
        <taxon>Eukaryota</taxon>
        <taxon>Viridiplantae</taxon>
        <taxon>Streptophyta</taxon>
        <taxon>Embryophyta</taxon>
        <taxon>Tracheophyta</taxon>
        <taxon>Spermatophyta</taxon>
        <taxon>Magnoliopsida</taxon>
        <taxon>eudicotyledons</taxon>
        <taxon>Gunneridae</taxon>
        <taxon>Pentapetalae</taxon>
        <taxon>rosids</taxon>
        <taxon>fabids</taxon>
        <taxon>Malpighiales</taxon>
        <taxon>Euphorbiaceae</taxon>
        <taxon>Crotonoideae</taxon>
        <taxon>Jatropheae</taxon>
        <taxon>Jatropha</taxon>
    </lineage>
</organism>
<protein>
    <submittedName>
        <fullName evidence="2">Uncharacterized protein</fullName>
    </submittedName>
</protein>
<dbReference type="AlphaFoldDB" id="A0A067KZS3"/>
<feature type="compositionally biased region" description="Low complexity" evidence="1">
    <location>
        <begin position="55"/>
        <end position="66"/>
    </location>
</feature>
<evidence type="ECO:0000256" key="1">
    <source>
        <dbReference type="SAM" id="MobiDB-lite"/>
    </source>
</evidence>
<dbReference type="EMBL" id="KK914384">
    <property type="protein sequence ID" value="KDP37715.1"/>
    <property type="molecule type" value="Genomic_DNA"/>
</dbReference>
<feature type="compositionally biased region" description="Basic and acidic residues" evidence="1">
    <location>
        <begin position="80"/>
        <end position="90"/>
    </location>
</feature>
<reference evidence="2 3" key="1">
    <citation type="journal article" date="2014" name="PLoS ONE">
        <title>Global Analysis of Gene Expression Profiles in Physic Nut (Jatropha curcas L.) Seedlings Exposed to Salt Stress.</title>
        <authorList>
            <person name="Zhang L."/>
            <person name="Zhang C."/>
            <person name="Wu P."/>
            <person name="Chen Y."/>
            <person name="Li M."/>
            <person name="Jiang H."/>
            <person name="Wu G."/>
        </authorList>
    </citation>
    <scope>NUCLEOTIDE SEQUENCE [LARGE SCALE GENOMIC DNA]</scope>
    <source>
        <strain evidence="3">cv. GZQX0401</strain>
        <tissue evidence="2">Young leaves</tissue>
    </source>
</reference>
<proteinExistence type="predicted"/>
<accession>A0A067KZS3</accession>
<evidence type="ECO:0000313" key="2">
    <source>
        <dbReference type="EMBL" id="KDP37715.1"/>
    </source>
</evidence>
<feature type="region of interest" description="Disordered" evidence="1">
    <location>
        <begin position="54"/>
        <end position="90"/>
    </location>
</feature>